<dbReference type="PANTHER" id="PTHR21367:SF1">
    <property type="entry name" value="ARGINYL-TRNA--PROTEIN TRANSFERASE 1"/>
    <property type="match status" value="1"/>
</dbReference>
<evidence type="ECO:0000313" key="8">
    <source>
        <dbReference type="Proteomes" id="UP000078302"/>
    </source>
</evidence>
<dbReference type="EC" id="2.3.2.29" evidence="4"/>
<dbReference type="NCBIfam" id="NF002341">
    <property type="entry name" value="PRK01305.1-1"/>
    <property type="match status" value="1"/>
</dbReference>
<dbReference type="InterPro" id="IPR007472">
    <property type="entry name" value="N-end_Aminoacyl_Trfase_C"/>
</dbReference>
<dbReference type="PIRSF" id="PIRSF037208">
    <property type="entry name" value="ATE_pro_prd"/>
    <property type="match status" value="1"/>
</dbReference>
<dbReference type="NCBIfam" id="NF002346">
    <property type="entry name" value="PRK01305.2-3"/>
    <property type="match status" value="1"/>
</dbReference>
<reference evidence="7 8" key="1">
    <citation type="submission" date="2016-04" db="EMBL/GenBank/DDBJ databases">
        <title>Acidithiobacillus ferrooxidans genome sequencing and assembly.</title>
        <authorList>
            <person name="Zhou Z."/>
        </authorList>
    </citation>
    <scope>NUCLEOTIDE SEQUENCE [LARGE SCALE GENOMIC DNA]</scope>
    <source>
        <strain evidence="7 8">BY0502</strain>
    </source>
</reference>
<proteinExistence type="inferred from homology"/>
<evidence type="ECO:0000313" key="7">
    <source>
        <dbReference type="EMBL" id="OAP87401.1"/>
    </source>
</evidence>
<evidence type="ECO:0000259" key="5">
    <source>
        <dbReference type="Pfam" id="PF04376"/>
    </source>
</evidence>
<dbReference type="InterPro" id="IPR016181">
    <property type="entry name" value="Acyl_CoA_acyltransferase"/>
</dbReference>
<dbReference type="Pfam" id="PF04377">
    <property type="entry name" value="ATE_C"/>
    <property type="match status" value="1"/>
</dbReference>
<organism evidence="7 8">
    <name type="scientific">Acidithiobacillus ferrooxidans</name>
    <name type="common">Thiobacillus ferrooxidans</name>
    <dbReference type="NCBI Taxonomy" id="920"/>
    <lineage>
        <taxon>Bacteria</taxon>
        <taxon>Pseudomonadati</taxon>
        <taxon>Pseudomonadota</taxon>
        <taxon>Acidithiobacillia</taxon>
        <taxon>Acidithiobacillales</taxon>
        <taxon>Acidithiobacillaceae</taxon>
        <taxon>Acidithiobacillus</taxon>
    </lineage>
</organism>
<comment type="similarity">
    <text evidence="4">Belongs to the R-transferase family. Bpt subfamily.</text>
</comment>
<feature type="domain" description="N-end rule aminoacyl transferase C-terminal" evidence="6">
    <location>
        <begin position="100"/>
        <end position="219"/>
    </location>
</feature>
<name>A0A179B8E9_ACIFR</name>
<dbReference type="GO" id="GO:0008914">
    <property type="term" value="F:leucyl-tRNA--protein transferase activity"/>
    <property type="evidence" value="ECO:0007669"/>
    <property type="project" value="UniProtKB-UniRule"/>
</dbReference>
<comment type="function">
    <text evidence="4">Functions in the N-end rule pathway of protein degradation where it conjugates Leu from its aminoacyl-tRNA to the N-termini of proteins containing an N-terminal aspartate or glutamate.</text>
</comment>
<evidence type="ECO:0000256" key="4">
    <source>
        <dbReference type="HAMAP-Rule" id="MF_00689"/>
    </source>
</evidence>
<dbReference type="GO" id="GO:0071596">
    <property type="term" value="P:ubiquitin-dependent protein catabolic process via the N-end rule pathway"/>
    <property type="evidence" value="ECO:0007669"/>
    <property type="project" value="InterPro"/>
</dbReference>
<keyword evidence="8" id="KW-1185">Reference proteome</keyword>
<keyword evidence="2 4" id="KW-0808">Transferase</keyword>
<dbReference type="InterPro" id="IPR007471">
    <property type="entry name" value="N-end_Aminoacyl_Trfase_N"/>
</dbReference>
<keyword evidence="3 4" id="KW-0012">Acyltransferase</keyword>
<evidence type="ECO:0000256" key="1">
    <source>
        <dbReference type="ARBA" id="ARBA00022490"/>
    </source>
</evidence>
<evidence type="ECO:0000256" key="2">
    <source>
        <dbReference type="ARBA" id="ARBA00022679"/>
    </source>
</evidence>
<keyword evidence="1 4" id="KW-0963">Cytoplasm</keyword>
<dbReference type="InterPro" id="IPR030700">
    <property type="entry name" value="N-end_Aminoacyl_Trfase"/>
</dbReference>
<dbReference type="RefSeq" id="WP_064220187.1">
    <property type="nucleotide sequence ID" value="NZ_LVXZ01000249.1"/>
</dbReference>
<dbReference type="OrthoDB" id="9782022at2"/>
<dbReference type="Pfam" id="PF04376">
    <property type="entry name" value="ATE_N"/>
    <property type="match status" value="1"/>
</dbReference>
<comment type="catalytic activity">
    <reaction evidence="4">
        <text>N-terminal L-glutamyl-[protein] + L-leucyl-tRNA(Leu) = N-terminal L-leucyl-L-glutamyl-[protein] + tRNA(Leu) + H(+)</text>
        <dbReference type="Rhea" id="RHEA:50412"/>
        <dbReference type="Rhea" id="RHEA-COMP:9613"/>
        <dbReference type="Rhea" id="RHEA-COMP:9622"/>
        <dbReference type="Rhea" id="RHEA-COMP:12664"/>
        <dbReference type="Rhea" id="RHEA-COMP:12668"/>
        <dbReference type="ChEBI" id="CHEBI:15378"/>
        <dbReference type="ChEBI" id="CHEBI:64721"/>
        <dbReference type="ChEBI" id="CHEBI:78442"/>
        <dbReference type="ChEBI" id="CHEBI:78494"/>
        <dbReference type="ChEBI" id="CHEBI:133041"/>
        <dbReference type="EC" id="2.3.2.29"/>
    </reaction>
</comment>
<evidence type="ECO:0000259" key="6">
    <source>
        <dbReference type="Pfam" id="PF04377"/>
    </source>
</evidence>
<dbReference type="AlphaFoldDB" id="A0A179B8E9"/>
<evidence type="ECO:0000256" key="3">
    <source>
        <dbReference type="ARBA" id="ARBA00023315"/>
    </source>
</evidence>
<comment type="catalytic activity">
    <reaction evidence="4">
        <text>N-terminal L-aspartyl-[protein] + L-leucyl-tRNA(Leu) = N-terminal L-leucyl-L-aspartyl-[protein] + tRNA(Leu) + H(+)</text>
        <dbReference type="Rhea" id="RHEA:50420"/>
        <dbReference type="Rhea" id="RHEA-COMP:9613"/>
        <dbReference type="Rhea" id="RHEA-COMP:9622"/>
        <dbReference type="Rhea" id="RHEA-COMP:12669"/>
        <dbReference type="Rhea" id="RHEA-COMP:12674"/>
        <dbReference type="ChEBI" id="CHEBI:15378"/>
        <dbReference type="ChEBI" id="CHEBI:64720"/>
        <dbReference type="ChEBI" id="CHEBI:78442"/>
        <dbReference type="ChEBI" id="CHEBI:78494"/>
        <dbReference type="ChEBI" id="CHEBI:133042"/>
        <dbReference type="EC" id="2.3.2.29"/>
    </reaction>
</comment>
<dbReference type="Proteomes" id="UP000078302">
    <property type="component" value="Unassembled WGS sequence"/>
</dbReference>
<dbReference type="PANTHER" id="PTHR21367">
    <property type="entry name" value="ARGININE-TRNA-PROTEIN TRANSFERASE 1"/>
    <property type="match status" value="1"/>
</dbReference>
<accession>A0A179B8E9</accession>
<comment type="caution">
    <text evidence="7">The sequence shown here is derived from an EMBL/GenBank/DDBJ whole genome shotgun (WGS) entry which is preliminary data.</text>
</comment>
<protein>
    <recommendedName>
        <fullName evidence="4">Aspartate/glutamate leucyltransferase</fullName>
        <ecNumber evidence="4">2.3.2.29</ecNumber>
    </recommendedName>
</protein>
<dbReference type="SUPFAM" id="SSF55729">
    <property type="entry name" value="Acyl-CoA N-acyltransferases (Nat)"/>
    <property type="match status" value="1"/>
</dbReference>
<sequence>MAFYISALQKCPYLPDQEELLVLSDPREMVGNVQYGQLLQKGFRRNGSVAYRPMCPQCDACISVRIPVAEFQPDRGQRRTWGRNQGIQIREQAPQWDAAHARLFAEYQYWRHPGGGMDEHADRLYREMIVETGGVDARLLVFEQDDHLLAVALVDVLDGGVSAVYTFYTPDLPQRGLGIFAILSQIEWTRKQRLPYLYLGYWVASSPKMDYKKRFRPLEGFVAGDWRLLSAARNRE</sequence>
<dbReference type="NCBIfam" id="NF002342">
    <property type="entry name" value="PRK01305.1-3"/>
    <property type="match status" value="1"/>
</dbReference>
<comment type="subcellular location">
    <subcellularLocation>
        <location evidence="4">Cytoplasm</location>
    </subcellularLocation>
</comment>
<gene>
    <name evidence="4" type="primary">bpt</name>
    <name evidence="7" type="ORF">A4H96_14250</name>
</gene>
<dbReference type="HAMAP" id="MF_00689">
    <property type="entry name" value="Bpt"/>
    <property type="match status" value="1"/>
</dbReference>
<dbReference type="GO" id="GO:0004057">
    <property type="term" value="F:arginyl-tRNA--protein transferase activity"/>
    <property type="evidence" value="ECO:0007669"/>
    <property type="project" value="InterPro"/>
</dbReference>
<feature type="domain" description="N-end aminoacyl transferase N-terminal" evidence="5">
    <location>
        <begin position="9"/>
        <end position="79"/>
    </location>
</feature>
<dbReference type="InterPro" id="IPR017138">
    <property type="entry name" value="Asp_Glu_LeuTrfase"/>
</dbReference>
<dbReference type="GO" id="GO:0005737">
    <property type="term" value="C:cytoplasm"/>
    <property type="evidence" value="ECO:0007669"/>
    <property type="project" value="UniProtKB-SubCell"/>
</dbReference>
<dbReference type="EMBL" id="LVXZ01000249">
    <property type="protein sequence ID" value="OAP87401.1"/>
    <property type="molecule type" value="Genomic_DNA"/>
</dbReference>